<dbReference type="EMBL" id="JAALDL010000008">
    <property type="protein sequence ID" value="NGN98372.1"/>
    <property type="molecule type" value="Genomic_DNA"/>
</dbReference>
<dbReference type="AlphaFoldDB" id="A0A6M1RFU7"/>
<comment type="caution">
    <text evidence="1">The sequence shown here is derived from an EMBL/GenBank/DDBJ whole genome shotgun (WGS) entry which is preliminary data.</text>
</comment>
<protein>
    <recommendedName>
        <fullName evidence="3">Calx-beta domain-containing protein</fullName>
    </recommendedName>
</protein>
<dbReference type="SUPFAM" id="SSF141072">
    <property type="entry name" value="CalX-like"/>
    <property type="match status" value="1"/>
</dbReference>
<evidence type="ECO:0000313" key="2">
    <source>
        <dbReference type="Proteomes" id="UP000473008"/>
    </source>
</evidence>
<dbReference type="RefSeq" id="WP_165013858.1">
    <property type="nucleotide sequence ID" value="NZ_JAALDL010000008.1"/>
</dbReference>
<organism evidence="1 2">
    <name type="scientific">Grimontia sedimenti</name>
    <dbReference type="NCBI Taxonomy" id="2711294"/>
    <lineage>
        <taxon>Bacteria</taxon>
        <taxon>Pseudomonadati</taxon>
        <taxon>Pseudomonadota</taxon>
        <taxon>Gammaproteobacteria</taxon>
        <taxon>Vibrionales</taxon>
        <taxon>Vibrionaceae</taxon>
        <taxon>Grimontia</taxon>
    </lineage>
</organism>
<dbReference type="InterPro" id="IPR038081">
    <property type="entry name" value="CalX-like_sf"/>
</dbReference>
<evidence type="ECO:0008006" key="3">
    <source>
        <dbReference type="Google" id="ProtNLM"/>
    </source>
</evidence>
<proteinExistence type="predicted"/>
<dbReference type="Proteomes" id="UP000473008">
    <property type="component" value="Unassembled WGS sequence"/>
</dbReference>
<keyword evidence="2" id="KW-1185">Reference proteome</keyword>
<reference evidence="1 2" key="1">
    <citation type="submission" date="2020-02" db="EMBL/GenBank/DDBJ databases">
        <title>The draft genome of Grimontia sedimenta sp. nov., isolated from benthic sediments near coral reefs south of Kuwait.</title>
        <authorList>
            <person name="Mahmoud H.M."/>
            <person name="Jose L."/>
            <person name="Eapen S."/>
        </authorList>
    </citation>
    <scope>NUCLEOTIDE SEQUENCE [LARGE SCALE GENOMIC DNA]</scope>
    <source>
        <strain evidence="1 2">S25</strain>
    </source>
</reference>
<dbReference type="Gene3D" id="2.60.40.2030">
    <property type="match status" value="1"/>
</dbReference>
<sequence>MKKHILATFVLATCASSDGFAQCYGNVYAMNAGRGHVGVLLDIQEDKKVTGAYDGSRVVKKSRALFSSSAIAYDSNNNRIYYVSAPRPEAFYVPGLEDETQSGEFPSLDFHASKVKKNQLAYFDPETGTHTIVGETPDVFRMAFDSATNTLFGSNNRDIFSINVDDGTPTKIAEFPIGMRSGGYSSWGDFVFYEGKLLFVTNTRTFVINTTSGEVKLHSFHYVNFVTAATLDQNGQMLIAAKNQNVTGNVNSTWLWRLNPDTGEKVSVGLFPNRISAMATNSRETYKCYEGTVFPSETVIEVADVSGDTVTEGQNADFTINFDKEIKAVKEVTLALRNGTGIAGTDYLRDVTVKFGDDSTTATLTDTGVVVEVPPGVSSISVAVPTIDDQDDEDAKTFFLDAWINEDQSDKASGTATINDNDEPLGACSPGVNLKIRAQTKFATADLWVDCDIGSVVFSASGQVEPGDITLQWTTDYGFNRVTNSHGRVTGHVGLTEVKTLQQIKVYGSSNVEKSCSNGPIYGSNRFWGWSGTITINDDGTQQCYLRLANNYCDGNDGQVSEVVESYDCDYTD</sequence>
<evidence type="ECO:0000313" key="1">
    <source>
        <dbReference type="EMBL" id="NGN98372.1"/>
    </source>
</evidence>
<dbReference type="SUPFAM" id="SSF63825">
    <property type="entry name" value="YWTD domain"/>
    <property type="match status" value="1"/>
</dbReference>
<accession>A0A6M1RFU7</accession>
<name>A0A6M1RFU7_9GAMM</name>
<gene>
    <name evidence="1" type="ORF">G5S52_12155</name>
</gene>